<dbReference type="EMBL" id="HG966617">
    <property type="protein sequence ID" value="CDO60752.1"/>
    <property type="molecule type" value="Genomic_DNA"/>
</dbReference>
<keyword evidence="8 10" id="KW-0460">Magnesium</keyword>
<dbReference type="InterPro" id="IPR037512">
    <property type="entry name" value="PGPase_prok"/>
</dbReference>
<comment type="pathway">
    <text evidence="3 10">Organic acid metabolism; glycolate biosynthesis; glycolate from 2-phosphoglycolate: step 1/1.</text>
</comment>
<dbReference type="STRING" id="1458461.BN1012_Phect2539"/>
<proteinExistence type="inferred from homology"/>
<keyword evidence="7 10" id="KW-0378">Hydrolase</keyword>
<comment type="similarity">
    <text evidence="4 10">Belongs to the HAD-like hydrolase superfamily. CbbY/CbbZ/Gph/YieH family.</text>
</comment>
<keyword evidence="12" id="KW-1185">Reference proteome</keyword>
<evidence type="ECO:0000256" key="10">
    <source>
        <dbReference type="HAMAP-Rule" id="MF_00495"/>
    </source>
</evidence>
<evidence type="ECO:0000256" key="6">
    <source>
        <dbReference type="ARBA" id="ARBA00022723"/>
    </source>
</evidence>
<dbReference type="GO" id="GO:0005975">
    <property type="term" value="P:carbohydrate metabolic process"/>
    <property type="evidence" value="ECO:0007669"/>
    <property type="project" value="InterPro"/>
</dbReference>
<dbReference type="PRINTS" id="PR00413">
    <property type="entry name" value="HADHALOGNASE"/>
</dbReference>
<dbReference type="GO" id="GO:0046872">
    <property type="term" value="F:metal ion binding"/>
    <property type="evidence" value="ECO:0007669"/>
    <property type="project" value="UniProtKB-KW"/>
</dbReference>
<comment type="cofactor">
    <cofactor evidence="2 10">
        <name>Mg(2+)</name>
        <dbReference type="ChEBI" id="CHEBI:18420"/>
    </cofactor>
</comment>
<feature type="binding site" evidence="10">
    <location>
        <position position="13"/>
    </location>
    <ligand>
        <name>Mg(2+)</name>
        <dbReference type="ChEBI" id="CHEBI:18420"/>
    </ligand>
</feature>
<comment type="function">
    <text evidence="10">Specifically catalyzes the dephosphorylation of 2-phosphoglycolate. Is involved in the dissimilation of the intracellular 2-phosphoglycolate formed during the DNA repair of 3'-phosphoglycolate ends, a major class of DNA lesions induced by oxidative stress.</text>
</comment>
<name>X5ME86_9HYPH</name>
<evidence type="ECO:0000256" key="4">
    <source>
        <dbReference type="ARBA" id="ARBA00006171"/>
    </source>
</evidence>
<dbReference type="SFLD" id="SFLDG01129">
    <property type="entry name" value="C1.5:_HAD__Beta-PGM__Phosphata"/>
    <property type="match status" value="1"/>
</dbReference>
<dbReference type="InterPro" id="IPR036412">
    <property type="entry name" value="HAD-like_sf"/>
</dbReference>
<dbReference type="InterPro" id="IPR023214">
    <property type="entry name" value="HAD_sf"/>
</dbReference>
<accession>X5ME86</accession>
<keyword evidence="6 10" id="KW-0479">Metal-binding</keyword>
<dbReference type="Proteomes" id="UP000032160">
    <property type="component" value="Chromosome I"/>
</dbReference>
<dbReference type="InterPro" id="IPR041492">
    <property type="entry name" value="HAD_2"/>
</dbReference>
<dbReference type="SFLD" id="SFLDS00003">
    <property type="entry name" value="Haloacid_Dehalogenase"/>
    <property type="match status" value="1"/>
</dbReference>
<dbReference type="FunFam" id="3.40.50.1000:FF:000022">
    <property type="entry name" value="Phosphoglycolate phosphatase"/>
    <property type="match status" value="1"/>
</dbReference>
<feature type="binding site" evidence="10">
    <location>
        <position position="175"/>
    </location>
    <ligand>
        <name>Mg(2+)</name>
        <dbReference type="ChEBI" id="CHEBI:18420"/>
    </ligand>
</feature>
<dbReference type="NCBIfam" id="TIGR01549">
    <property type="entry name" value="HAD-SF-IA-v1"/>
    <property type="match status" value="1"/>
</dbReference>
<dbReference type="PANTHER" id="PTHR43434:SF1">
    <property type="entry name" value="PHOSPHOGLYCOLATE PHOSPHATASE"/>
    <property type="match status" value="1"/>
</dbReference>
<comment type="catalytic activity">
    <reaction evidence="1 10">
        <text>2-phosphoglycolate + H2O = glycolate + phosphate</text>
        <dbReference type="Rhea" id="RHEA:14369"/>
        <dbReference type="ChEBI" id="CHEBI:15377"/>
        <dbReference type="ChEBI" id="CHEBI:29805"/>
        <dbReference type="ChEBI" id="CHEBI:43474"/>
        <dbReference type="ChEBI" id="CHEBI:58033"/>
        <dbReference type="EC" id="3.1.3.18"/>
    </reaction>
</comment>
<dbReference type="AlphaFoldDB" id="X5ME86"/>
<feature type="binding site" evidence="10">
    <location>
        <position position="15"/>
    </location>
    <ligand>
        <name>Mg(2+)</name>
        <dbReference type="ChEBI" id="CHEBI:18420"/>
    </ligand>
</feature>
<protein>
    <recommendedName>
        <fullName evidence="5 10">Phosphoglycolate phosphatase</fullName>
        <shortName evidence="10">PGP</shortName>
        <shortName evidence="10">PGPase</shortName>
        <ecNumber evidence="5 10">3.1.3.18</ecNumber>
    </recommendedName>
</protein>
<evidence type="ECO:0000313" key="12">
    <source>
        <dbReference type="Proteomes" id="UP000032160"/>
    </source>
</evidence>
<feature type="active site" description="Nucleophile" evidence="10">
    <location>
        <position position="13"/>
    </location>
</feature>
<dbReference type="Gene3D" id="3.40.50.1000">
    <property type="entry name" value="HAD superfamily/HAD-like"/>
    <property type="match status" value="1"/>
</dbReference>
<dbReference type="HAMAP" id="MF_00495">
    <property type="entry name" value="GPH_hydrolase_bact"/>
    <property type="match status" value="1"/>
</dbReference>
<dbReference type="KEGG" id="pect:BN1012_Phect2539"/>
<dbReference type="Pfam" id="PF13419">
    <property type="entry name" value="HAD_2"/>
    <property type="match status" value="1"/>
</dbReference>
<evidence type="ECO:0000256" key="5">
    <source>
        <dbReference type="ARBA" id="ARBA00013078"/>
    </source>
</evidence>
<organism evidence="11 12">
    <name type="scientific">Candidatus Phaeomarinibacter ectocarpi</name>
    <dbReference type="NCBI Taxonomy" id="1458461"/>
    <lineage>
        <taxon>Bacteria</taxon>
        <taxon>Pseudomonadati</taxon>
        <taxon>Pseudomonadota</taxon>
        <taxon>Alphaproteobacteria</taxon>
        <taxon>Hyphomicrobiales</taxon>
        <taxon>Parvibaculaceae</taxon>
        <taxon>Candidatus Phaeomarinibacter</taxon>
    </lineage>
</organism>
<dbReference type="PANTHER" id="PTHR43434">
    <property type="entry name" value="PHOSPHOGLYCOLATE PHOSPHATASE"/>
    <property type="match status" value="1"/>
</dbReference>
<dbReference type="GO" id="GO:0008967">
    <property type="term" value="F:phosphoglycolate phosphatase activity"/>
    <property type="evidence" value="ECO:0007669"/>
    <property type="project" value="UniProtKB-UniRule"/>
</dbReference>
<sequence length="232" mass="25249">MQTMTVTPTILFDLDGTLADTALDLTETMNVVLARHGRARVPHERVREMVGGGARKIMERGFAYTGEPASEDLLDQLFAEFLDYYGDHLADHTQIFDGLVPALETLEQRGYKLGVVTNKVEGLSLEVIKLLGLDTFFPVLIGGDTLPVRKPDPTPIFEAVSRLKGDRACTVMVGDSPFDIDAAKNAGVGSIAVSFGYTHVPPGEMGADRLIDHYDEFLPALDSLLGELQSAR</sequence>
<evidence type="ECO:0000256" key="3">
    <source>
        <dbReference type="ARBA" id="ARBA00004818"/>
    </source>
</evidence>
<dbReference type="Gene3D" id="1.10.150.240">
    <property type="entry name" value="Putative phosphatase, domain 2"/>
    <property type="match status" value="1"/>
</dbReference>
<dbReference type="InterPro" id="IPR006439">
    <property type="entry name" value="HAD-SF_hydro_IA"/>
</dbReference>
<evidence type="ECO:0000256" key="2">
    <source>
        <dbReference type="ARBA" id="ARBA00001946"/>
    </source>
</evidence>
<evidence type="ECO:0000256" key="8">
    <source>
        <dbReference type="ARBA" id="ARBA00022842"/>
    </source>
</evidence>
<dbReference type="InterPro" id="IPR023198">
    <property type="entry name" value="PGP-like_dom2"/>
</dbReference>
<dbReference type="EC" id="3.1.3.18" evidence="5 10"/>
<evidence type="ECO:0000256" key="7">
    <source>
        <dbReference type="ARBA" id="ARBA00022801"/>
    </source>
</evidence>
<evidence type="ECO:0000256" key="1">
    <source>
        <dbReference type="ARBA" id="ARBA00000830"/>
    </source>
</evidence>
<evidence type="ECO:0000313" key="11">
    <source>
        <dbReference type="EMBL" id="CDO60752.1"/>
    </source>
</evidence>
<dbReference type="SUPFAM" id="SSF56784">
    <property type="entry name" value="HAD-like"/>
    <property type="match status" value="1"/>
</dbReference>
<gene>
    <name evidence="11" type="ORF">BN1012_Phect2539</name>
</gene>
<evidence type="ECO:0000256" key="9">
    <source>
        <dbReference type="ARBA" id="ARBA00023277"/>
    </source>
</evidence>
<dbReference type="UniPathway" id="UPA00865">
    <property type="reaction ID" value="UER00834"/>
</dbReference>
<dbReference type="PATRIC" id="fig|1458461.3.peg.2544"/>
<dbReference type="InterPro" id="IPR050155">
    <property type="entry name" value="HAD-like_hydrolase_sf"/>
</dbReference>
<dbReference type="GO" id="GO:0006281">
    <property type="term" value="P:DNA repair"/>
    <property type="evidence" value="ECO:0007669"/>
    <property type="project" value="TreeGrafter"/>
</dbReference>
<keyword evidence="9 10" id="KW-0119">Carbohydrate metabolism</keyword>
<dbReference type="GO" id="GO:0046295">
    <property type="term" value="P:glycolate biosynthetic process"/>
    <property type="evidence" value="ECO:0007669"/>
    <property type="project" value="UniProtKB-UniRule"/>
</dbReference>
<dbReference type="GO" id="GO:0005829">
    <property type="term" value="C:cytosol"/>
    <property type="evidence" value="ECO:0007669"/>
    <property type="project" value="TreeGrafter"/>
</dbReference>
<reference evidence="11 12" key="1">
    <citation type="journal article" date="2014" name="Front. Genet.">
        <title>Genome and metabolic network of "Candidatus Phaeomarinobacter ectocarpi" Ec32, a new candidate genus of Alphaproteobacteria frequently associated with brown algae.</title>
        <authorList>
            <person name="Dittami S.M."/>
            <person name="Barbeyron T."/>
            <person name="Boyen C."/>
            <person name="Cambefort J."/>
            <person name="Collet G."/>
            <person name="Delage L."/>
            <person name="Gobet A."/>
            <person name="Groisillier A."/>
            <person name="Leblanc C."/>
            <person name="Michel G."/>
            <person name="Scornet D."/>
            <person name="Siegel A."/>
            <person name="Tapia J.E."/>
            <person name="Tonon T."/>
        </authorList>
    </citation>
    <scope>NUCLEOTIDE SEQUENCE [LARGE SCALE GENOMIC DNA]</scope>
    <source>
        <strain evidence="11 12">Ec32</strain>
    </source>
</reference>
<dbReference type="HOGENOM" id="CLU_045011_19_1_5"/>